<name>A0ABS5GAW6_9BRAD</name>
<organism evidence="2 3">
    <name type="scientific">Bradyrhizobium denitrificans</name>
    <dbReference type="NCBI Taxonomy" id="2734912"/>
    <lineage>
        <taxon>Bacteria</taxon>
        <taxon>Pseudomonadati</taxon>
        <taxon>Pseudomonadota</taxon>
        <taxon>Alphaproteobacteria</taxon>
        <taxon>Hyphomicrobiales</taxon>
        <taxon>Nitrobacteraceae</taxon>
        <taxon>Bradyrhizobium</taxon>
    </lineage>
</organism>
<evidence type="ECO:0000256" key="1">
    <source>
        <dbReference type="SAM" id="Phobius"/>
    </source>
</evidence>
<reference evidence="3" key="1">
    <citation type="journal article" date="2021" name="ISME J.">
        <title>Evolutionary origin and ecological implication of a unique nif island in free-living Bradyrhizobium lineages.</title>
        <authorList>
            <person name="Tao J."/>
        </authorList>
    </citation>
    <scope>NUCLEOTIDE SEQUENCE [LARGE SCALE GENOMIC DNA]</scope>
    <source>
        <strain evidence="3">SZCCT0094</strain>
    </source>
</reference>
<feature type="transmembrane region" description="Helical" evidence="1">
    <location>
        <begin position="291"/>
        <end position="316"/>
    </location>
</feature>
<comment type="caution">
    <text evidence="2">The sequence shown here is derived from an EMBL/GenBank/DDBJ whole genome shotgun (WGS) entry which is preliminary data.</text>
</comment>
<evidence type="ECO:0000313" key="2">
    <source>
        <dbReference type="EMBL" id="MBR1138419.1"/>
    </source>
</evidence>
<protein>
    <submittedName>
        <fullName evidence="2">Glycosyltransferase</fullName>
    </submittedName>
</protein>
<dbReference type="PANTHER" id="PTHR48090:SF6">
    <property type="entry name" value="SLR5056 PROTEIN"/>
    <property type="match status" value="1"/>
</dbReference>
<dbReference type="RefSeq" id="WP_041750331.1">
    <property type="nucleotide sequence ID" value="NZ_JAFCLK010000021.1"/>
</dbReference>
<dbReference type="PANTHER" id="PTHR48090">
    <property type="entry name" value="UNDECAPRENYL-PHOSPHATE 4-DEOXY-4-FORMAMIDO-L-ARABINOSE TRANSFERASE-RELATED"/>
    <property type="match status" value="1"/>
</dbReference>
<feature type="transmembrane region" description="Helical" evidence="1">
    <location>
        <begin position="322"/>
        <end position="348"/>
    </location>
</feature>
<dbReference type="Gene3D" id="3.90.550.10">
    <property type="entry name" value="Spore Coat Polysaccharide Biosynthesis Protein SpsA, Chain A"/>
    <property type="match status" value="1"/>
</dbReference>
<keyword evidence="1" id="KW-0812">Transmembrane</keyword>
<sequence>MSWVFVPFQLLSVALAWAVLVLFVEIVAAHFERKGAATREGARPRVVVLIPAHNESHGIVPTIGDIRSQLGSGDRLLVVADNCSDDTAEVALASGAEVIRRNDAQHRGKGFALDFGLRSLAADDPEIVIIIDADCRVEDGAIDTLARVCSATQRPIQGMYRMSAPPGAAVNHQIAEFAWRIKNDLRPRGLRALGLPCQLMGSGMAFPRCALASVNIASGHLTEDLELGLLLASAGQAPLFCPAAQVRSVFPLTAAAARSQRQRWEHGHLAILIRRLCPLMGRALAQRNRDLLALSLDAAVPPTVLLGLLTLVATLINGAAALLGAGAAAFLLGVATITMLVAALLLAWNARGRDLITASGIRAIGPYLAAKAGIYARAFAADKKWVRTKRGRGQE</sequence>
<feature type="transmembrane region" description="Helical" evidence="1">
    <location>
        <begin position="6"/>
        <end position="29"/>
    </location>
</feature>
<dbReference type="InterPro" id="IPR029044">
    <property type="entry name" value="Nucleotide-diphossugar_trans"/>
</dbReference>
<dbReference type="InterPro" id="IPR050256">
    <property type="entry name" value="Glycosyltransferase_2"/>
</dbReference>
<accession>A0ABS5GAW6</accession>
<keyword evidence="1" id="KW-1133">Transmembrane helix</keyword>
<dbReference type="EMBL" id="JAFCLK010000021">
    <property type="protein sequence ID" value="MBR1138419.1"/>
    <property type="molecule type" value="Genomic_DNA"/>
</dbReference>
<dbReference type="CDD" id="cd06438">
    <property type="entry name" value="EpsO_like"/>
    <property type="match status" value="1"/>
</dbReference>
<gene>
    <name evidence="2" type="ORF">JQ619_21865</name>
</gene>
<dbReference type="SUPFAM" id="SSF53448">
    <property type="entry name" value="Nucleotide-diphospho-sugar transferases"/>
    <property type="match status" value="1"/>
</dbReference>
<dbReference type="Pfam" id="PF13641">
    <property type="entry name" value="Glyco_tranf_2_3"/>
    <property type="match status" value="1"/>
</dbReference>
<keyword evidence="1" id="KW-0472">Membrane</keyword>
<keyword evidence="3" id="KW-1185">Reference proteome</keyword>
<dbReference type="Proteomes" id="UP001314635">
    <property type="component" value="Unassembled WGS sequence"/>
</dbReference>
<proteinExistence type="predicted"/>
<evidence type="ECO:0000313" key="3">
    <source>
        <dbReference type="Proteomes" id="UP001314635"/>
    </source>
</evidence>